<dbReference type="AlphaFoldDB" id="A0A8S4R6D1"/>
<organism evidence="2 3">
    <name type="scientific">Pararge aegeria aegeria</name>
    <dbReference type="NCBI Taxonomy" id="348720"/>
    <lineage>
        <taxon>Eukaryota</taxon>
        <taxon>Metazoa</taxon>
        <taxon>Ecdysozoa</taxon>
        <taxon>Arthropoda</taxon>
        <taxon>Hexapoda</taxon>
        <taxon>Insecta</taxon>
        <taxon>Pterygota</taxon>
        <taxon>Neoptera</taxon>
        <taxon>Endopterygota</taxon>
        <taxon>Lepidoptera</taxon>
        <taxon>Glossata</taxon>
        <taxon>Ditrysia</taxon>
        <taxon>Papilionoidea</taxon>
        <taxon>Nymphalidae</taxon>
        <taxon>Satyrinae</taxon>
        <taxon>Satyrini</taxon>
        <taxon>Parargina</taxon>
        <taxon>Pararge</taxon>
    </lineage>
</organism>
<feature type="region of interest" description="Disordered" evidence="1">
    <location>
        <begin position="33"/>
        <end position="67"/>
    </location>
</feature>
<feature type="region of interest" description="Disordered" evidence="1">
    <location>
        <begin position="1"/>
        <end position="21"/>
    </location>
</feature>
<dbReference type="Proteomes" id="UP000838756">
    <property type="component" value="Unassembled WGS sequence"/>
</dbReference>
<evidence type="ECO:0000256" key="1">
    <source>
        <dbReference type="SAM" id="MobiDB-lite"/>
    </source>
</evidence>
<proteinExistence type="predicted"/>
<comment type="caution">
    <text evidence="2">The sequence shown here is derived from an EMBL/GenBank/DDBJ whole genome shotgun (WGS) entry which is preliminary data.</text>
</comment>
<evidence type="ECO:0000313" key="2">
    <source>
        <dbReference type="EMBL" id="CAH2229754.1"/>
    </source>
</evidence>
<dbReference type="EMBL" id="CAKXAJ010024747">
    <property type="protein sequence ID" value="CAH2229754.1"/>
    <property type="molecule type" value="Genomic_DNA"/>
</dbReference>
<accession>A0A8S4R6D1</accession>
<keyword evidence="3" id="KW-1185">Reference proteome</keyword>
<name>A0A8S4R6D1_9NEOP</name>
<reference evidence="2" key="1">
    <citation type="submission" date="2022-03" db="EMBL/GenBank/DDBJ databases">
        <authorList>
            <person name="Lindestad O."/>
        </authorList>
    </citation>
    <scope>NUCLEOTIDE SEQUENCE</scope>
</reference>
<dbReference type="OrthoDB" id="7476648at2759"/>
<feature type="compositionally biased region" description="Basic and acidic residues" evidence="1">
    <location>
        <begin position="58"/>
        <end position="67"/>
    </location>
</feature>
<sequence>MNRFQRKYGRGNPKKEDDELKVIKTKNEIEEVFSPKSRRNQPKFDRTVANRSCYIKPKQKDEGQSMDSHSLDLHFKDLIKQQYEFDPVFPDTIKNLKALGKVMCSSQSTNTKPRSLSYMETSDGSHWQNAHNTAELELLLSSGKEASGSLPKTIDSKNIYISEEPRVKVIAEKFSKLSRNNVELRKLDEKIVCIEYDVFESLLLSDDKDLGKPVQKMRAYFSVRPTSANGGKTVSILPSTIKNKLHINEEDLEKLNEKEIEIIDEKIAENKPYLDELKRLLKRKQAIDAKKKKSSLDLKSLYHMAKSQRPCLDEDFSNTNLLSKAELDEIKELVTKKCASSMYGINRHTLKCDRDPEPKPNETLCMNVISKSIYAELTRNDESAS</sequence>
<evidence type="ECO:0000313" key="3">
    <source>
        <dbReference type="Proteomes" id="UP000838756"/>
    </source>
</evidence>
<protein>
    <submittedName>
        <fullName evidence="2">Jg5786 protein</fullName>
    </submittedName>
</protein>
<gene>
    <name evidence="2" type="primary">jg5786</name>
    <name evidence="2" type="ORF">PAEG_LOCUS9132</name>
</gene>